<dbReference type="AlphaFoldDB" id="A0A5J4P4H1"/>
<evidence type="ECO:0000313" key="1">
    <source>
        <dbReference type="EMBL" id="KAA6303860.1"/>
    </source>
</evidence>
<accession>A0A5J4P4H1</accession>
<organism evidence="1">
    <name type="scientific">termite gut metagenome</name>
    <dbReference type="NCBI Taxonomy" id="433724"/>
    <lineage>
        <taxon>unclassified sequences</taxon>
        <taxon>metagenomes</taxon>
        <taxon>organismal metagenomes</taxon>
    </lineage>
</organism>
<protein>
    <submittedName>
        <fullName evidence="1">Uncharacterized protein</fullName>
    </submittedName>
</protein>
<feature type="non-terminal residue" evidence="1">
    <location>
        <position position="1"/>
    </location>
</feature>
<reference evidence="1" key="1">
    <citation type="submission" date="2019-03" db="EMBL/GenBank/DDBJ databases">
        <title>Single cell metagenomics reveals metabolic interactions within the superorganism composed of flagellate Streblomastix strix and complex community of Bacteroidetes bacteria on its surface.</title>
        <authorList>
            <person name="Treitli S.C."/>
            <person name="Kolisko M."/>
            <person name="Husnik F."/>
            <person name="Keeling P."/>
            <person name="Hampl V."/>
        </authorList>
    </citation>
    <scope>NUCLEOTIDE SEQUENCE</scope>
    <source>
        <strain evidence="1">STM</strain>
    </source>
</reference>
<proteinExistence type="predicted"/>
<name>A0A5J4P4H1_9ZZZZ</name>
<sequence length="117" mass="13242">LTEVIDGAYGSMQIATPQYDNSYIKQASSNRKYDNIIPDLIKRSLFPFPTFSFVVLTGHRKIDIFHSACSACAGLKNPHREYPNIPTVLKNQYKHRGVGLVAISEWIPFLPRKMQGC</sequence>
<comment type="caution">
    <text evidence="1">The sequence shown here is derived from an EMBL/GenBank/DDBJ whole genome shotgun (WGS) entry which is preliminary data.</text>
</comment>
<dbReference type="EMBL" id="SNRY01011991">
    <property type="protein sequence ID" value="KAA6303860.1"/>
    <property type="molecule type" value="Genomic_DNA"/>
</dbReference>
<gene>
    <name evidence="1" type="ORF">EZS27_044498</name>
</gene>